<evidence type="ECO:0000313" key="1">
    <source>
        <dbReference type="EMBL" id="KAK8763982.1"/>
    </source>
</evidence>
<protein>
    <submittedName>
        <fullName evidence="1">Uncharacterized protein</fullName>
    </submittedName>
</protein>
<dbReference type="AlphaFoldDB" id="A0AAQ4DNE2"/>
<sequence length="85" mass="9702">MSKWACLDLAIELRRQYYGTGVHIFTVEPAGYKTAFADLGTMKDAMDADLQSPPSRLWALVDERFAEDFKQRSTVLCSWVVRDDP</sequence>
<gene>
    <name evidence="1" type="ORF">V5799_033411</name>
</gene>
<name>A0AAQ4DNE2_AMBAM</name>
<keyword evidence="2" id="KW-1185">Reference proteome</keyword>
<dbReference type="EMBL" id="JARKHS020028809">
    <property type="protein sequence ID" value="KAK8763982.1"/>
    <property type="molecule type" value="Genomic_DNA"/>
</dbReference>
<organism evidence="1 2">
    <name type="scientific">Amblyomma americanum</name>
    <name type="common">Lone star tick</name>
    <dbReference type="NCBI Taxonomy" id="6943"/>
    <lineage>
        <taxon>Eukaryota</taxon>
        <taxon>Metazoa</taxon>
        <taxon>Ecdysozoa</taxon>
        <taxon>Arthropoda</taxon>
        <taxon>Chelicerata</taxon>
        <taxon>Arachnida</taxon>
        <taxon>Acari</taxon>
        <taxon>Parasitiformes</taxon>
        <taxon>Ixodida</taxon>
        <taxon>Ixodoidea</taxon>
        <taxon>Ixodidae</taxon>
        <taxon>Amblyomminae</taxon>
        <taxon>Amblyomma</taxon>
    </lineage>
</organism>
<accession>A0AAQ4DNE2</accession>
<comment type="caution">
    <text evidence="1">The sequence shown here is derived from an EMBL/GenBank/DDBJ whole genome shotgun (WGS) entry which is preliminary data.</text>
</comment>
<reference evidence="1 2" key="1">
    <citation type="journal article" date="2023" name="Arcadia Sci">
        <title>De novo assembly of a long-read Amblyomma americanum tick genome.</title>
        <authorList>
            <person name="Chou S."/>
            <person name="Poskanzer K.E."/>
            <person name="Rollins M."/>
            <person name="Thuy-Boun P.S."/>
        </authorList>
    </citation>
    <scope>NUCLEOTIDE SEQUENCE [LARGE SCALE GENOMIC DNA]</scope>
    <source>
        <strain evidence="1">F_SG_1</strain>
        <tissue evidence="1">Salivary glands</tissue>
    </source>
</reference>
<evidence type="ECO:0000313" key="2">
    <source>
        <dbReference type="Proteomes" id="UP001321473"/>
    </source>
</evidence>
<dbReference type="Proteomes" id="UP001321473">
    <property type="component" value="Unassembled WGS sequence"/>
</dbReference>
<proteinExistence type="predicted"/>